<dbReference type="Pfam" id="PF17906">
    <property type="entry name" value="HTH_48"/>
    <property type="match status" value="1"/>
</dbReference>
<dbReference type="Proteomes" id="UP000663852">
    <property type="component" value="Unassembled WGS sequence"/>
</dbReference>
<dbReference type="GO" id="GO:0042800">
    <property type="term" value="F:histone H3K4 methyltransferase activity"/>
    <property type="evidence" value="ECO:0007669"/>
    <property type="project" value="TreeGrafter"/>
</dbReference>
<dbReference type="PANTHER" id="PTHR46060">
    <property type="entry name" value="MARINER MOS1 TRANSPOSASE-LIKE PROTEIN"/>
    <property type="match status" value="1"/>
</dbReference>
<evidence type="ECO:0000313" key="2">
    <source>
        <dbReference type="EMBL" id="CAF1275439.1"/>
    </source>
</evidence>
<feature type="domain" description="Mos1 transposase HTH" evidence="1">
    <location>
        <begin position="88"/>
        <end position="136"/>
    </location>
</feature>
<dbReference type="GO" id="GO:0035861">
    <property type="term" value="C:site of double-strand break"/>
    <property type="evidence" value="ECO:0007669"/>
    <property type="project" value="TreeGrafter"/>
</dbReference>
<dbReference type="GO" id="GO:0031297">
    <property type="term" value="P:replication fork processing"/>
    <property type="evidence" value="ECO:0007669"/>
    <property type="project" value="TreeGrafter"/>
</dbReference>
<dbReference type="GO" id="GO:0000014">
    <property type="term" value="F:single-stranded DNA endodeoxyribonuclease activity"/>
    <property type="evidence" value="ECO:0007669"/>
    <property type="project" value="TreeGrafter"/>
</dbReference>
<comment type="caution">
    <text evidence="2">The sequence shown here is derived from an EMBL/GenBank/DDBJ whole genome shotgun (WGS) entry which is preliminary data.</text>
</comment>
<sequence>MQIVKKNERNFAIVISVWAPNGMFVIPYDRMGDTGFSHHMMITKRSSIGVVNKVLAFFSEILWNNLGSSRSFHPKDVDVEPKINPSHEEIRVLLLHEFRLGHEATEAANNICSTLSQSVVSIRTAQRWFNHFKNGDLELDDVPRSSRPIELDMDLLKQLIEEDPRLTLRCLAEQLECFHTTVEKNLNELSKAWKNGRVDTCMDLITFHRNYQWLAKLITGNEKWVLYVNYTRGRQRLSTGQTGVATPKTDPHPKKLMLNV</sequence>
<dbReference type="GO" id="GO:0044774">
    <property type="term" value="P:mitotic DNA integrity checkpoint signaling"/>
    <property type="evidence" value="ECO:0007669"/>
    <property type="project" value="TreeGrafter"/>
</dbReference>
<dbReference type="GO" id="GO:0005634">
    <property type="term" value="C:nucleus"/>
    <property type="evidence" value="ECO:0007669"/>
    <property type="project" value="TreeGrafter"/>
</dbReference>
<dbReference type="GO" id="GO:0015074">
    <property type="term" value="P:DNA integration"/>
    <property type="evidence" value="ECO:0007669"/>
    <property type="project" value="TreeGrafter"/>
</dbReference>
<dbReference type="GO" id="GO:0006303">
    <property type="term" value="P:double-strand break repair via nonhomologous end joining"/>
    <property type="evidence" value="ECO:0007669"/>
    <property type="project" value="TreeGrafter"/>
</dbReference>
<dbReference type="GO" id="GO:0000793">
    <property type="term" value="C:condensed chromosome"/>
    <property type="evidence" value="ECO:0007669"/>
    <property type="project" value="TreeGrafter"/>
</dbReference>
<dbReference type="GO" id="GO:0003690">
    <property type="term" value="F:double-stranded DNA binding"/>
    <property type="evidence" value="ECO:0007669"/>
    <property type="project" value="TreeGrafter"/>
</dbReference>
<dbReference type="GO" id="GO:0044547">
    <property type="term" value="F:DNA topoisomerase binding"/>
    <property type="evidence" value="ECO:0007669"/>
    <property type="project" value="TreeGrafter"/>
</dbReference>
<dbReference type="GO" id="GO:0000729">
    <property type="term" value="P:DNA double-strand break processing"/>
    <property type="evidence" value="ECO:0007669"/>
    <property type="project" value="TreeGrafter"/>
</dbReference>
<name>A0A815BM43_ADIRI</name>
<reference evidence="2" key="1">
    <citation type="submission" date="2021-02" db="EMBL/GenBank/DDBJ databases">
        <authorList>
            <person name="Nowell W R."/>
        </authorList>
    </citation>
    <scope>NUCLEOTIDE SEQUENCE</scope>
</reference>
<dbReference type="InterPro" id="IPR036388">
    <property type="entry name" value="WH-like_DNA-bd_sf"/>
</dbReference>
<accession>A0A815BM43</accession>
<dbReference type="GO" id="GO:0003697">
    <property type="term" value="F:single-stranded DNA binding"/>
    <property type="evidence" value="ECO:0007669"/>
    <property type="project" value="TreeGrafter"/>
</dbReference>
<dbReference type="PANTHER" id="PTHR46060:SF2">
    <property type="entry name" value="HISTONE-LYSINE N-METHYLTRANSFERASE SETMAR"/>
    <property type="match status" value="1"/>
</dbReference>
<evidence type="ECO:0000313" key="3">
    <source>
        <dbReference type="Proteomes" id="UP000663852"/>
    </source>
</evidence>
<dbReference type="Gene3D" id="1.10.10.10">
    <property type="entry name" value="Winged helix-like DNA-binding domain superfamily/Winged helix DNA-binding domain"/>
    <property type="match status" value="1"/>
</dbReference>
<dbReference type="EMBL" id="CAJNOJ010000196">
    <property type="protein sequence ID" value="CAF1275439.1"/>
    <property type="molecule type" value="Genomic_DNA"/>
</dbReference>
<protein>
    <recommendedName>
        <fullName evidence="1">Mos1 transposase HTH domain-containing protein</fullName>
    </recommendedName>
</protein>
<dbReference type="AlphaFoldDB" id="A0A815BM43"/>
<dbReference type="OrthoDB" id="616263at2759"/>
<gene>
    <name evidence="2" type="ORF">EDS130_LOCUS29250</name>
</gene>
<dbReference type="Gene3D" id="3.30.420.10">
    <property type="entry name" value="Ribonuclease H-like superfamily/Ribonuclease H"/>
    <property type="match status" value="1"/>
</dbReference>
<dbReference type="InterPro" id="IPR041426">
    <property type="entry name" value="Mos1_HTH"/>
</dbReference>
<dbReference type="InterPro" id="IPR036397">
    <property type="entry name" value="RNaseH_sf"/>
</dbReference>
<dbReference type="GO" id="GO:0046975">
    <property type="term" value="F:histone H3K36 methyltransferase activity"/>
    <property type="evidence" value="ECO:0007669"/>
    <property type="project" value="TreeGrafter"/>
</dbReference>
<dbReference type="Gene3D" id="1.10.10.1450">
    <property type="match status" value="1"/>
</dbReference>
<organism evidence="2 3">
    <name type="scientific">Adineta ricciae</name>
    <name type="common">Rotifer</name>
    <dbReference type="NCBI Taxonomy" id="249248"/>
    <lineage>
        <taxon>Eukaryota</taxon>
        <taxon>Metazoa</taxon>
        <taxon>Spiralia</taxon>
        <taxon>Gnathifera</taxon>
        <taxon>Rotifera</taxon>
        <taxon>Eurotatoria</taxon>
        <taxon>Bdelloidea</taxon>
        <taxon>Adinetida</taxon>
        <taxon>Adinetidae</taxon>
        <taxon>Adineta</taxon>
    </lineage>
</organism>
<evidence type="ECO:0000259" key="1">
    <source>
        <dbReference type="Pfam" id="PF17906"/>
    </source>
</evidence>
<dbReference type="InterPro" id="IPR052709">
    <property type="entry name" value="Transposase-MT_Hybrid"/>
</dbReference>
<proteinExistence type="predicted"/>